<sequence>MRTTTLIRTGLTLGGLLALAGMTGCASVTTGDEQVVSVETYSPAGPVSGATCKLQNKKGFYYITTPGSLRVFRDYGDMTVTCDKPGLPTSIVRVKSKTGYTVAGNILFPIGAMVDAFSGAAYAYPALIRISMNDGVTGATATAVPGPAAAPVKGGSN</sequence>
<dbReference type="PROSITE" id="PS51257">
    <property type="entry name" value="PROKAR_LIPOPROTEIN"/>
    <property type="match status" value="1"/>
</dbReference>
<gene>
    <name evidence="2" type="ORF">ACFPN5_07795</name>
</gene>
<dbReference type="RefSeq" id="WP_379781818.1">
    <property type="nucleotide sequence ID" value="NZ_JBHSMU010000008.1"/>
</dbReference>
<evidence type="ECO:0000313" key="2">
    <source>
        <dbReference type="EMBL" id="MFC5459711.1"/>
    </source>
</evidence>
<dbReference type="Proteomes" id="UP001596050">
    <property type="component" value="Unassembled WGS sequence"/>
</dbReference>
<feature type="chain" id="PRO_5045967494" description="Lipoprotein" evidence="1">
    <location>
        <begin position="27"/>
        <end position="157"/>
    </location>
</feature>
<evidence type="ECO:0000313" key="3">
    <source>
        <dbReference type="Proteomes" id="UP001596050"/>
    </source>
</evidence>
<comment type="caution">
    <text evidence="2">The sequence shown here is derived from an EMBL/GenBank/DDBJ whole genome shotgun (WGS) entry which is preliminary data.</text>
</comment>
<evidence type="ECO:0000256" key="1">
    <source>
        <dbReference type="SAM" id="SignalP"/>
    </source>
</evidence>
<feature type="signal peptide" evidence="1">
    <location>
        <begin position="1"/>
        <end position="26"/>
    </location>
</feature>
<accession>A0ABW0L4I6</accession>
<evidence type="ECO:0008006" key="4">
    <source>
        <dbReference type="Google" id="ProtNLM"/>
    </source>
</evidence>
<keyword evidence="3" id="KW-1185">Reference proteome</keyword>
<reference evidence="3" key="1">
    <citation type="journal article" date="2019" name="Int. J. Syst. Evol. Microbiol.">
        <title>The Global Catalogue of Microorganisms (GCM) 10K type strain sequencing project: providing services to taxonomists for standard genome sequencing and annotation.</title>
        <authorList>
            <consortium name="The Broad Institute Genomics Platform"/>
            <consortium name="The Broad Institute Genome Sequencing Center for Infectious Disease"/>
            <person name="Wu L."/>
            <person name="Ma J."/>
        </authorList>
    </citation>
    <scope>NUCLEOTIDE SEQUENCE [LARGE SCALE GENOMIC DNA]</scope>
    <source>
        <strain evidence="3">KACC 12649</strain>
    </source>
</reference>
<proteinExistence type="predicted"/>
<dbReference type="EMBL" id="JBHSMU010000008">
    <property type="protein sequence ID" value="MFC5459711.1"/>
    <property type="molecule type" value="Genomic_DNA"/>
</dbReference>
<keyword evidence="1" id="KW-0732">Signal</keyword>
<name>A0ABW0L4I6_9BURK</name>
<protein>
    <recommendedName>
        <fullName evidence="4">Lipoprotein</fullName>
    </recommendedName>
</protein>
<organism evidence="2 3">
    <name type="scientific">Massilia niabensis</name>
    <dbReference type="NCBI Taxonomy" id="544910"/>
    <lineage>
        <taxon>Bacteria</taxon>
        <taxon>Pseudomonadati</taxon>
        <taxon>Pseudomonadota</taxon>
        <taxon>Betaproteobacteria</taxon>
        <taxon>Burkholderiales</taxon>
        <taxon>Oxalobacteraceae</taxon>
        <taxon>Telluria group</taxon>
        <taxon>Massilia</taxon>
    </lineage>
</organism>